<dbReference type="InterPro" id="IPR009784">
    <property type="entry name" value="DUF1349"/>
</dbReference>
<dbReference type="InterPro" id="IPR015987">
    <property type="entry name" value="UCP022704"/>
</dbReference>
<dbReference type="SUPFAM" id="SSF49899">
    <property type="entry name" value="Concanavalin A-like lectins/glucanases"/>
    <property type="match status" value="1"/>
</dbReference>
<comment type="caution">
    <text evidence="1">The sequence shown here is derived from an EMBL/GenBank/DDBJ whole genome shotgun (WGS) entry which is preliminary data.</text>
</comment>
<dbReference type="Pfam" id="PF07081">
    <property type="entry name" value="DUF1349"/>
    <property type="match status" value="1"/>
</dbReference>
<dbReference type="InterPro" id="IPR013320">
    <property type="entry name" value="ConA-like_dom_sf"/>
</dbReference>
<accession>A0A415F8T2</accession>
<protein>
    <submittedName>
        <fullName evidence="1">DUF1349 domain-containing protein</fullName>
    </submittedName>
</protein>
<name>A0A415F8T2_9BACT</name>
<dbReference type="AlphaFoldDB" id="A0A415F8T2"/>
<gene>
    <name evidence="1" type="ORF">DW079_01930</name>
</gene>
<proteinExistence type="predicted"/>
<sequence>MEKNDTILKPFVAENLFWIREPKQYTITDSLITIVSEPHTDLWQRTYYGFSNDNAPVLQMKTSNKFFSFTVKTSFNSSALFDQCGIAIYLDSDNWMKASIEYENEEYQRLGSVVTNNGYSDWATHDIPSSIKEMWYRLSRRGSDYYIETSPDGTTFHQMRTFHLDKGDGEISFGIYAASPVDHSFTAQFSEMEVGECKWQPWSAEDTGFKQTASKRLRVYTLHNSKKAVTAD</sequence>
<organism evidence="1 2">
    <name type="scientific">Segatella copri</name>
    <dbReference type="NCBI Taxonomy" id="165179"/>
    <lineage>
        <taxon>Bacteria</taxon>
        <taxon>Pseudomonadati</taxon>
        <taxon>Bacteroidota</taxon>
        <taxon>Bacteroidia</taxon>
        <taxon>Bacteroidales</taxon>
        <taxon>Prevotellaceae</taxon>
        <taxon>Segatella</taxon>
    </lineage>
</organism>
<dbReference type="PANTHER" id="PTHR35332">
    <property type="entry name" value="REGULATION OF ENOLASE PROTEIN 1"/>
    <property type="match status" value="1"/>
</dbReference>
<dbReference type="GO" id="GO:0004553">
    <property type="term" value="F:hydrolase activity, hydrolyzing O-glycosyl compounds"/>
    <property type="evidence" value="ECO:0007669"/>
    <property type="project" value="UniProtKB-ARBA"/>
</dbReference>
<dbReference type="EMBL" id="QRNB01000005">
    <property type="protein sequence ID" value="RHK12517.1"/>
    <property type="molecule type" value="Genomic_DNA"/>
</dbReference>
<dbReference type="Proteomes" id="UP000286211">
    <property type="component" value="Unassembled WGS sequence"/>
</dbReference>
<dbReference type="PANTHER" id="PTHR35332:SF2">
    <property type="entry name" value="REGULATION OF ENOLASE PROTEIN 1"/>
    <property type="match status" value="1"/>
</dbReference>
<dbReference type="Gene3D" id="2.60.120.200">
    <property type="match status" value="1"/>
</dbReference>
<dbReference type="GO" id="GO:0005975">
    <property type="term" value="P:carbohydrate metabolic process"/>
    <property type="evidence" value="ECO:0007669"/>
    <property type="project" value="UniProtKB-ARBA"/>
</dbReference>
<evidence type="ECO:0000313" key="2">
    <source>
        <dbReference type="Proteomes" id="UP000286211"/>
    </source>
</evidence>
<dbReference type="PIRSF" id="PIRSF022704">
    <property type="entry name" value="UCP022704"/>
    <property type="match status" value="1"/>
</dbReference>
<reference evidence="1 2" key="1">
    <citation type="submission" date="2018-08" db="EMBL/GenBank/DDBJ databases">
        <title>A genome reference for cultivated species of the human gut microbiota.</title>
        <authorList>
            <person name="Zou Y."/>
            <person name="Xue W."/>
            <person name="Luo G."/>
        </authorList>
    </citation>
    <scope>NUCLEOTIDE SEQUENCE [LARGE SCALE GENOMIC DNA]</scope>
    <source>
        <strain evidence="1 2">AF46-2NS</strain>
    </source>
</reference>
<evidence type="ECO:0000313" key="1">
    <source>
        <dbReference type="EMBL" id="RHK12517.1"/>
    </source>
</evidence>